<evidence type="ECO:0000313" key="12">
    <source>
        <dbReference type="EMBL" id="RDW80049.1"/>
    </source>
</evidence>
<sequence>MESRTSNDEKKTPAVSSAPSSEASQDVESNHEKTGKGQSRSWLRNPLRTKIPPVPTERRRSPEETANILSRVTFDWMNHLLYVGYKRTLTETDFPLLNESRRAEIKSEKIKASLRKRAARGDKHALLFSLWDTFWFEYSLASVSMLATTCIQALSPQVLKVILTYATESYYNEAPPIGRGVGLVLALVAMLTLSAFAVNQWVFRGLVVGGMARASLISLIYSKSLVISSRAKAGGMPSYNKNDADEKKPAKKSSEPDNKRHDFHGWSNGKVMNLMSTDTAHIDQAAMWTHMLYSMPLQITIVIVLLIINIGVSALAGVALFAIIMPALAWSAKRLATRRVSMKKVTDKRLGLTQEILQSVRFVKFFGWENSFLQQLKSLRRTEIRSIQVLLGIRSAMNAVTVSAPILAAMLAFVTYSLTHANLQAANIFSSLALFYGLRIPLNMLPMVIAQTIDAYVSIGRIQDYLLAEEEVETREVDDTLEHAFEVTDADFTWENAMKPEDVSKEKSGGSNKDAADDPEKGISSDASSSTTEEDEAFHFDKLRISIARKELLAVVGGVASGKTSFLAALAGVMRKTAGTVKQGTNMAYCPQHAWIQSSSVRDNITFGREFEQDWYDLVVDACALRPDFDMLPDGDATEVGERGITLSGGQKQRLNIARAIYFDAGIVLLDDPLSAVDAQVGRHIFKEAICGLLKEKCRVLATHQLHVLSQCDRIIWMQNGKIEAIGTFDELMATNSGFVQMLSMTAKNEEKPPVEANEADGVVSDSTEKSAEEDLPPVPKAASKPIVPAATLMQKEEKGEKGIKWQIYRAYMKASGSYLTLPFAFFLLCLAQASNIMSTVWLSYWTSNSLHIANNTYIGVYCALAIAQALLMFGFSMGLTIGGTKASKAFLQRAMQSVLKAPMYFFDTTPLGRIVNRFSKDVDVMDNFLSEAIRLYLFTLVQIVSIFILIIVYFPEFIAALVPLCGLYYFVASYYRSSAREIKRNEAVLRSDVFAKFSEGLSGTSTIRAYGIGNIFEKKLNDSINSMDSVYFLTFSNQAWLSIRLDIIGILLALIVAMLVISNRFNLDPSTAGTILTYMLQVIGMVQFMIKQLAEVENSMNSTERVYNYGSELPQEANVIGGATAEVKAPATWPESGEIKFNNVEMRYRDGLPLTLKGLDVQVRGGERIGIVGRTGAGKSSIMSCLFRLTELSGGNIEIDGIDIAKVSLQHLRSRLSIIPQDPTLFQGTVRSNLDPFNEHSDLELWHALQQAYLVPQASEPIVETDNPESEEVQAASSQEQSKINKITLETTVLEEGQNFSLGQRQLMALARALVRGSRIIICDEATSSIDEETDRKIQETMAVGFKGRTVLCIAHRLLTILNYDRIVVIDNGRIAECGTPWELWNQTGETGLFRGMCDKAKIRRENFGVEGSVDV</sequence>
<feature type="compositionally biased region" description="Basic and acidic residues" evidence="8">
    <location>
        <begin position="1"/>
        <end position="12"/>
    </location>
</feature>
<dbReference type="OrthoDB" id="6500128at2759"/>
<dbReference type="Gene3D" id="3.40.50.300">
    <property type="entry name" value="P-loop containing nucleotide triphosphate hydrolases"/>
    <property type="match status" value="2"/>
</dbReference>
<dbReference type="SUPFAM" id="SSF52540">
    <property type="entry name" value="P-loop containing nucleoside triphosphate hydrolases"/>
    <property type="match status" value="2"/>
</dbReference>
<keyword evidence="3 9" id="KW-0812">Transmembrane</keyword>
<dbReference type="CDD" id="cd03250">
    <property type="entry name" value="ABCC_MRP_domain1"/>
    <property type="match status" value="1"/>
</dbReference>
<feature type="domain" description="ABC transmembrane type-1" evidence="11">
    <location>
        <begin position="824"/>
        <end position="1099"/>
    </location>
</feature>
<reference evidence="12 13" key="1">
    <citation type="journal article" date="2018" name="IMA Fungus">
        <title>IMA Genome-F 9: Draft genome sequence of Annulohypoxylon stygium, Aspergillus mulundensis, Berkeleyomyces basicola (syn. Thielaviopsis basicola), Ceratocystis smalleyi, two Cercospora beticola strains, Coleophoma cylindrospora, Fusarium fracticaudum, Phialophora cf. hyalina, and Morchella septimelata.</title>
        <authorList>
            <person name="Wingfield B.D."/>
            <person name="Bills G.F."/>
            <person name="Dong Y."/>
            <person name="Huang W."/>
            <person name="Nel W.J."/>
            <person name="Swalarsk-Parry B.S."/>
            <person name="Vaghefi N."/>
            <person name="Wilken P.M."/>
            <person name="An Z."/>
            <person name="de Beer Z.W."/>
            <person name="De Vos L."/>
            <person name="Chen L."/>
            <person name="Duong T.A."/>
            <person name="Gao Y."/>
            <person name="Hammerbacher A."/>
            <person name="Kikkert J.R."/>
            <person name="Li Y."/>
            <person name="Li H."/>
            <person name="Li K."/>
            <person name="Li Q."/>
            <person name="Liu X."/>
            <person name="Ma X."/>
            <person name="Naidoo K."/>
            <person name="Pethybridge S.J."/>
            <person name="Sun J."/>
            <person name="Steenkamp E.T."/>
            <person name="van der Nest M.A."/>
            <person name="van Wyk S."/>
            <person name="Wingfield M.J."/>
            <person name="Xiong C."/>
            <person name="Yue Q."/>
            <person name="Zhang X."/>
        </authorList>
    </citation>
    <scope>NUCLEOTIDE SEQUENCE [LARGE SCALE GENOMIC DNA]</scope>
    <source>
        <strain evidence="12 13">BP6252</strain>
    </source>
</reference>
<dbReference type="Pfam" id="PF00005">
    <property type="entry name" value="ABC_tran"/>
    <property type="match status" value="2"/>
</dbReference>
<name>A0A3D8S179_9HELO</name>
<protein>
    <submittedName>
        <fullName evidence="12">Uncharacterized protein</fullName>
    </submittedName>
</protein>
<feature type="transmembrane region" description="Helical" evidence="9">
    <location>
        <begin position="389"/>
        <end position="415"/>
    </location>
</feature>
<dbReference type="InterPro" id="IPR003593">
    <property type="entry name" value="AAA+_ATPase"/>
</dbReference>
<feature type="region of interest" description="Disordered" evidence="8">
    <location>
        <begin position="235"/>
        <end position="265"/>
    </location>
</feature>
<dbReference type="InterPro" id="IPR011527">
    <property type="entry name" value="ABC1_TM_dom"/>
</dbReference>
<dbReference type="Gene3D" id="1.20.1560.10">
    <property type="entry name" value="ABC transporter type 1, transmembrane domain"/>
    <property type="match status" value="2"/>
</dbReference>
<feature type="transmembrane region" description="Helical" evidence="9">
    <location>
        <begin position="177"/>
        <end position="196"/>
    </location>
</feature>
<feature type="region of interest" description="Disordered" evidence="8">
    <location>
        <begin position="750"/>
        <end position="778"/>
    </location>
</feature>
<dbReference type="CDD" id="cd18597">
    <property type="entry name" value="ABC_6TM_YOR1_D1_like"/>
    <property type="match status" value="1"/>
</dbReference>
<proteinExistence type="predicted"/>
<dbReference type="EMBL" id="PDLM01000004">
    <property type="protein sequence ID" value="RDW80049.1"/>
    <property type="molecule type" value="Genomic_DNA"/>
</dbReference>
<dbReference type="GO" id="GO:0140359">
    <property type="term" value="F:ABC-type transporter activity"/>
    <property type="evidence" value="ECO:0007669"/>
    <property type="project" value="InterPro"/>
</dbReference>
<dbReference type="SUPFAM" id="SSF90123">
    <property type="entry name" value="ABC transporter transmembrane region"/>
    <property type="match status" value="2"/>
</dbReference>
<dbReference type="GO" id="GO:0016887">
    <property type="term" value="F:ATP hydrolysis activity"/>
    <property type="evidence" value="ECO:0007669"/>
    <property type="project" value="InterPro"/>
</dbReference>
<feature type="transmembrane region" description="Helical" evidence="9">
    <location>
        <begin position="859"/>
        <end position="884"/>
    </location>
</feature>
<feature type="transmembrane region" description="Helical" evidence="9">
    <location>
        <begin position="959"/>
        <end position="976"/>
    </location>
</feature>
<organism evidence="12 13">
    <name type="scientific">Coleophoma cylindrospora</name>
    <dbReference type="NCBI Taxonomy" id="1849047"/>
    <lineage>
        <taxon>Eukaryota</taxon>
        <taxon>Fungi</taxon>
        <taxon>Dikarya</taxon>
        <taxon>Ascomycota</taxon>
        <taxon>Pezizomycotina</taxon>
        <taxon>Leotiomycetes</taxon>
        <taxon>Helotiales</taxon>
        <taxon>Dermateaceae</taxon>
        <taxon>Coleophoma</taxon>
    </lineage>
</organism>
<evidence type="ECO:0000256" key="9">
    <source>
        <dbReference type="SAM" id="Phobius"/>
    </source>
</evidence>
<dbReference type="CDD" id="cd03244">
    <property type="entry name" value="ABCC_MRP_domain2"/>
    <property type="match status" value="1"/>
</dbReference>
<dbReference type="PROSITE" id="PS50929">
    <property type="entry name" value="ABC_TM1F"/>
    <property type="match status" value="2"/>
</dbReference>
<feature type="transmembrane region" description="Helical" evidence="9">
    <location>
        <begin position="819"/>
        <end position="839"/>
    </location>
</feature>
<dbReference type="InterPro" id="IPR027417">
    <property type="entry name" value="P-loop_NTPase"/>
</dbReference>
<dbReference type="FunFam" id="3.40.50.300:FF:000565">
    <property type="entry name" value="ABC bile acid transporter"/>
    <property type="match status" value="1"/>
</dbReference>
<dbReference type="PANTHER" id="PTHR24223">
    <property type="entry name" value="ATP-BINDING CASSETTE SUB-FAMILY C"/>
    <property type="match status" value="1"/>
</dbReference>
<dbReference type="InterPro" id="IPR036640">
    <property type="entry name" value="ABC1_TM_sf"/>
</dbReference>
<evidence type="ECO:0000256" key="4">
    <source>
        <dbReference type="ARBA" id="ARBA00022741"/>
    </source>
</evidence>
<evidence type="ECO:0000256" key="6">
    <source>
        <dbReference type="ARBA" id="ARBA00022989"/>
    </source>
</evidence>
<feature type="region of interest" description="Disordered" evidence="8">
    <location>
        <begin position="1"/>
        <end position="63"/>
    </location>
</feature>
<evidence type="ECO:0000256" key="5">
    <source>
        <dbReference type="ARBA" id="ARBA00022840"/>
    </source>
</evidence>
<dbReference type="InterPro" id="IPR050173">
    <property type="entry name" value="ABC_transporter_C-like"/>
</dbReference>
<evidence type="ECO:0000256" key="2">
    <source>
        <dbReference type="ARBA" id="ARBA00022448"/>
    </source>
</evidence>
<dbReference type="CDD" id="cd18606">
    <property type="entry name" value="ABC_6TM_YOR1_D2_like"/>
    <property type="match status" value="1"/>
</dbReference>
<evidence type="ECO:0000313" key="13">
    <source>
        <dbReference type="Proteomes" id="UP000256645"/>
    </source>
</evidence>
<dbReference type="FunFam" id="3.40.50.300:FF:000997">
    <property type="entry name" value="Multidrug resistance-associated protein 1"/>
    <property type="match status" value="1"/>
</dbReference>
<feature type="transmembrane region" description="Helical" evidence="9">
    <location>
        <begin position="421"/>
        <end position="438"/>
    </location>
</feature>
<dbReference type="GO" id="GO:0016020">
    <property type="term" value="C:membrane"/>
    <property type="evidence" value="ECO:0007669"/>
    <property type="project" value="UniProtKB-SubCell"/>
</dbReference>
<evidence type="ECO:0000256" key="8">
    <source>
        <dbReference type="SAM" id="MobiDB-lite"/>
    </source>
</evidence>
<feature type="domain" description="ABC transporter" evidence="10">
    <location>
        <begin position="498"/>
        <end position="745"/>
    </location>
</feature>
<dbReference type="GO" id="GO:0005524">
    <property type="term" value="F:ATP binding"/>
    <property type="evidence" value="ECO:0007669"/>
    <property type="project" value="UniProtKB-KW"/>
</dbReference>
<dbReference type="PROSITE" id="PS00211">
    <property type="entry name" value="ABC_TRANSPORTER_1"/>
    <property type="match status" value="2"/>
</dbReference>
<keyword evidence="13" id="KW-1185">Reference proteome</keyword>
<comment type="caution">
    <text evidence="12">The sequence shown here is derived from an EMBL/GenBank/DDBJ whole genome shotgun (WGS) entry which is preliminary data.</text>
</comment>
<keyword evidence="2" id="KW-0813">Transport</keyword>
<evidence type="ECO:0000259" key="11">
    <source>
        <dbReference type="PROSITE" id="PS50929"/>
    </source>
</evidence>
<feature type="transmembrane region" description="Helical" evidence="9">
    <location>
        <begin position="314"/>
        <end position="332"/>
    </location>
</feature>
<dbReference type="FunFam" id="1.20.1560.10:FF:000010">
    <property type="entry name" value="Multidrug resistance-associated ABC transporter"/>
    <property type="match status" value="1"/>
</dbReference>
<keyword evidence="7 9" id="KW-0472">Membrane</keyword>
<evidence type="ECO:0000256" key="1">
    <source>
        <dbReference type="ARBA" id="ARBA00004141"/>
    </source>
</evidence>
<feature type="domain" description="ABC transmembrane type-1" evidence="11">
    <location>
        <begin position="140"/>
        <end position="454"/>
    </location>
</feature>
<dbReference type="InterPro" id="IPR003439">
    <property type="entry name" value="ABC_transporter-like_ATP-bd"/>
</dbReference>
<accession>A0A3D8S179</accession>
<comment type="subcellular location">
    <subcellularLocation>
        <location evidence="1">Membrane</location>
        <topology evidence="1">Multi-pass membrane protein</topology>
    </subcellularLocation>
</comment>
<dbReference type="Pfam" id="PF00664">
    <property type="entry name" value="ABC_membrane"/>
    <property type="match status" value="2"/>
</dbReference>
<feature type="compositionally biased region" description="Low complexity" evidence="8">
    <location>
        <begin position="13"/>
        <end position="24"/>
    </location>
</feature>
<feature type="compositionally biased region" description="Basic and acidic residues" evidence="8">
    <location>
        <begin position="500"/>
        <end position="523"/>
    </location>
</feature>
<dbReference type="PROSITE" id="PS50893">
    <property type="entry name" value="ABC_TRANSPORTER_2"/>
    <property type="match status" value="2"/>
</dbReference>
<keyword evidence="6 9" id="KW-1133">Transmembrane helix</keyword>
<evidence type="ECO:0000256" key="3">
    <source>
        <dbReference type="ARBA" id="ARBA00022692"/>
    </source>
</evidence>
<feature type="transmembrane region" description="Helical" evidence="9">
    <location>
        <begin position="936"/>
        <end position="953"/>
    </location>
</feature>
<feature type="transmembrane region" description="Helical" evidence="9">
    <location>
        <begin position="1046"/>
        <end position="1066"/>
    </location>
</feature>
<dbReference type="STRING" id="1849047.A0A3D8S179"/>
<keyword evidence="4" id="KW-0547">Nucleotide-binding</keyword>
<dbReference type="SMART" id="SM00382">
    <property type="entry name" value="AAA"/>
    <property type="match status" value="2"/>
</dbReference>
<feature type="compositionally biased region" description="Basic and acidic residues" evidence="8">
    <location>
        <begin position="242"/>
        <end position="264"/>
    </location>
</feature>
<feature type="domain" description="ABC transporter" evidence="10">
    <location>
        <begin position="1140"/>
        <end position="1398"/>
    </location>
</feature>
<evidence type="ECO:0000259" key="10">
    <source>
        <dbReference type="PROSITE" id="PS50893"/>
    </source>
</evidence>
<evidence type="ECO:0000256" key="7">
    <source>
        <dbReference type="ARBA" id="ARBA00023136"/>
    </source>
</evidence>
<keyword evidence="5" id="KW-0067">ATP-binding</keyword>
<dbReference type="PANTHER" id="PTHR24223:SF464">
    <property type="entry name" value="ABC-TYPE TRANSPORTER CICA"/>
    <property type="match status" value="1"/>
</dbReference>
<dbReference type="Proteomes" id="UP000256645">
    <property type="component" value="Unassembled WGS sequence"/>
</dbReference>
<dbReference type="InterPro" id="IPR017871">
    <property type="entry name" value="ABC_transporter-like_CS"/>
</dbReference>
<gene>
    <name evidence="12" type="ORF">BP6252_04687</name>
</gene>
<feature type="region of interest" description="Disordered" evidence="8">
    <location>
        <begin position="500"/>
        <end position="533"/>
    </location>
</feature>